<proteinExistence type="predicted"/>
<gene>
    <name evidence="1" type="ORF">BDN70DRAFT_807769</name>
</gene>
<protein>
    <submittedName>
        <fullName evidence="1">Uncharacterized protein</fullName>
    </submittedName>
</protein>
<evidence type="ECO:0000313" key="2">
    <source>
        <dbReference type="Proteomes" id="UP000807469"/>
    </source>
</evidence>
<dbReference type="AlphaFoldDB" id="A0A9P6CT38"/>
<dbReference type="OrthoDB" id="5598079at2759"/>
<keyword evidence="2" id="KW-1185">Reference proteome</keyword>
<sequence length="146" mass="17033">MQNYHPLYVPICIASHHIIYSESISTVVFNPVIDGKESHPVEFTHILHVLQLRNNLLAYLYLTKRKHFKMLVEDTTMHFKCDGMTLFTAKFTNENAVILNGVTEVISKHAHTASTLPFNLNLWHHYFSHHSYADVKKMIREDWSLV</sequence>
<accession>A0A9P6CT38</accession>
<evidence type="ECO:0000313" key="1">
    <source>
        <dbReference type="EMBL" id="KAF9478926.1"/>
    </source>
</evidence>
<dbReference type="Proteomes" id="UP000807469">
    <property type="component" value="Unassembled WGS sequence"/>
</dbReference>
<reference evidence="1" key="1">
    <citation type="submission" date="2020-11" db="EMBL/GenBank/DDBJ databases">
        <authorList>
            <consortium name="DOE Joint Genome Institute"/>
            <person name="Ahrendt S."/>
            <person name="Riley R."/>
            <person name="Andreopoulos W."/>
            <person name="Labutti K."/>
            <person name="Pangilinan J."/>
            <person name="Ruiz-Duenas F.J."/>
            <person name="Barrasa J.M."/>
            <person name="Sanchez-Garcia M."/>
            <person name="Camarero S."/>
            <person name="Miyauchi S."/>
            <person name="Serrano A."/>
            <person name="Linde D."/>
            <person name="Babiker R."/>
            <person name="Drula E."/>
            <person name="Ayuso-Fernandez I."/>
            <person name="Pacheco R."/>
            <person name="Padilla G."/>
            <person name="Ferreira P."/>
            <person name="Barriuso J."/>
            <person name="Kellner H."/>
            <person name="Castanera R."/>
            <person name="Alfaro M."/>
            <person name="Ramirez L."/>
            <person name="Pisabarro A.G."/>
            <person name="Kuo A."/>
            <person name="Tritt A."/>
            <person name="Lipzen A."/>
            <person name="He G."/>
            <person name="Yan M."/>
            <person name="Ng V."/>
            <person name="Cullen D."/>
            <person name="Martin F."/>
            <person name="Rosso M.-N."/>
            <person name="Henrissat B."/>
            <person name="Hibbett D."/>
            <person name="Martinez A.T."/>
            <person name="Grigoriev I.V."/>
        </authorList>
    </citation>
    <scope>NUCLEOTIDE SEQUENCE</scope>
    <source>
        <strain evidence="1">CIRM-BRFM 674</strain>
    </source>
</reference>
<organism evidence="1 2">
    <name type="scientific">Pholiota conissans</name>
    <dbReference type="NCBI Taxonomy" id="109636"/>
    <lineage>
        <taxon>Eukaryota</taxon>
        <taxon>Fungi</taxon>
        <taxon>Dikarya</taxon>
        <taxon>Basidiomycota</taxon>
        <taxon>Agaricomycotina</taxon>
        <taxon>Agaricomycetes</taxon>
        <taxon>Agaricomycetidae</taxon>
        <taxon>Agaricales</taxon>
        <taxon>Agaricineae</taxon>
        <taxon>Strophariaceae</taxon>
        <taxon>Pholiota</taxon>
    </lineage>
</organism>
<comment type="caution">
    <text evidence="1">The sequence shown here is derived from an EMBL/GenBank/DDBJ whole genome shotgun (WGS) entry which is preliminary data.</text>
</comment>
<dbReference type="EMBL" id="MU155223">
    <property type="protein sequence ID" value="KAF9478926.1"/>
    <property type="molecule type" value="Genomic_DNA"/>
</dbReference>
<name>A0A9P6CT38_9AGAR</name>